<dbReference type="Proteomes" id="UP000311382">
    <property type="component" value="Unassembled WGS sequence"/>
</dbReference>
<feature type="transmembrane region" description="Helical" evidence="8">
    <location>
        <begin position="257"/>
        <end position="290"/>
    </location>
</feature>
<feature type="transmembrane region" description="Helical" evidence="8">
    <location>
        <begin position="407"/>
        <end position="427"/>
    </location>
</feature>
<feature type="transmembrane region" description="Helical" evidence="8">
    <location>
        <begin position="125"/>
        <end position="150"/>
    </location>
</feature>
<evidence type="ECO:0000256" key="4">
    <source>
        <dbReference type="ARBA" id="ARBA00015388"/>
    </source>
</evidence>
<evidence type="ECO:0000256" key="3">
    <source>
        <dbReference type="ARBA" id="ARBA00007168"/>
    </source>
</evidence>
<feature type="transmembrane region" description="Helical" evidence="8">
    <location>
        <begin position="225"/>
        <end position="245"/>
    </location>
</feature>
<feature type="compositionally biased region" description="Gly residues" evidence="9">
    <location>
        <begin position="66"/>
        <end position="76"/>
    </location>
</feature>
<feature type="transmembrane region" description="Helical" evidence="8">
    <location>
        <begin position="534"/>
        <end position="552"/>
    </location>
</feature>
<dbReference type="OrthoDB" id="44736at2759"/>
<dbReference type="EMBL" id="SOZI01000053">
    <property type="protein sequence ID" value="TNY20975.1"/>
    <property type="molecule type" value="Genomic_DNA"/>
</dbReference>
<comment type="similarity">
    <text evidence="3 8">Belongs to the CTL (choline transporter-like) family.</text>
</comment>
<evidence type="ECO:0000313" key="10">
    <source>
        <dbReference type="EMBL" id="TNY20975.1"/>
    </source>
</evidence>
<evidence type="ECO:0000256" key="8">
    <source>
        <dbReference type="RuleBase" id="RU368066"/>
    </source>
</evidence>
<organism evidence="10 11">
    <name type="scientific">Rhodotorula diobovata</name>
    <dbReference type="NCBI Taxonomy" id="5288"/>
    <lineage>
        <taxon>Eukaryota</taxon>
        <taxon>Fungi</taxon>
        <taxon>Dikarya</taxon>
        <taxon>Basidiomycota</taxon>
        <taxon>Pucciniomycotina</taxon>
        <taxon>Microbotryomycetes</taxon>
        <taxon>Sporidiobolales</taxon>
        <taxon>Sporidiobolaceae</taxon>
        <taxon>Rhodotorula</taxon>
    </lineage>
</organism>
<keyword evidence="6 8" id="KW-1133">Transmembrane helix</keyword>
<evidence type="ECO:0000256" key="9">
    <source>
        <dbReference type="SAM" id="MobiDB-lite"/>
    </source>
</evidence>
<feature type="compositionally biased region" description="Low complexity" evidence="9">
    <location>
        <begin position="77"/>
        <end position="95"/>
    </location>
</feature>
<feature type="transmembrane region" description="Helical" evidence="8">
    <location>
        <begin position="369"/>
        <end position="387"/>
    </location>
</feature>
<evidence type="ECO:0000256" key="1">
    <source>
        <dbReference type="ARBA" id="ARBA00002957"/>
    </source>
</evidence>
<dbReference type="Pfam" id="PF04515">
    <property type="entry name" value="Choline_transpo"/>
    <property type="match status" value="1"/>
</dbReference>
<protein>
    <recommendedName>
        <fullName evidence="4 8">Protein PNS1</fullName>
    </recommendedName>
</protein>
<evidence type="ECO:0000256" key="6">
    <source>
        <dbReference type="ARBA" id="ARBA00022989"/>
    </source>
</evidence>
<evidence type="ECO:0000313" key="11">
    <source>
        <dbReference type="Proteomes" id="UP000311382"/>
    </source>
</evidence>
<feature type="compositionally biased region" description="Low complexity" evidence="9">
    <location>
        <begin position="42"/>
        <end position="51"/>
    </location>
</feature>
<evidence type="ECO:0000256" key="2">
    <source>
        <dbReference type="ARBA" id="ARBA00004141"/>
    </source>
</evidence>
<name>A0A5C5FWF7_9BASI</name>
<comment type="caution">
    <text evidence="10">The sequence shown here is derived from an EMBL/GenBank/DDBJ whole genome shotgun (WGS) entry which is preliminary data.</text>
</comment>
<dbReference type="STRING" id="5288.A0A5C5FWF7"/>
<feature type="transmembrane region" description="Helical" evidence="8">
    <location>
        <begin position="170"/>
        <end position="193"/>
    </location>
</feature>
<feature type="region of interest" description="Disordered" evidence="9">
    <location>
        <begin position="1"/>
        <end position="114"/>
    </location>
</feature>
<dbReference type="GO" id="GO:0022857">
    <property type="term" value="F:transmembrane transporter activity"/>
    <property type="evidence" value="ECO:0007669"/>
    <property type="project" value="UniProtKB-UniRule"/>
</dbReference>
<reference evidence="10 11" key="1">
    <citation type="submission" date="2019-03" db="EMBL/GenBank/DDBJ databases">
        <title>Rhodosporidium diobovatum UCD-FST 08-225 genome sequencing, assembly, and annotation.</title>
        <authorList>
            <person name="Fakankun I.U."/>
            <person name="Fristensky B."/>
            <person name="Levin D.B."/>
        </authorList>
    </citation>
    <scope>NUCLEOTIDE SEQUENCE [LARGE SCALE GENOMIC DNA]</scope>
    <source>
        <strain evidence="10 11">UCD-FST 08-225</strain>
    </source>
</reference>
<comment type="function">
    <text evidence="1 8">Probably involved in transport through the plasma membrane.</text>
</comment>
<feature type="transmembrane region" description="Helical" evidence="8">
    <location>
        <begin position="494"/>
        <end position="514"/>
    </location>
</feature>
<keyword evidence="5 8" id="KW-0812">Transmembrane</keyword>
<feature type="transmembrane region" description="Helical" evidence="8">
    <location>
        <begin position="200"/>
        <end position="219"/>
    </location>
</feature>
<comment type="subcellular location">
    <subcellularLocation>
        <location evidence="8">Cell membrane</location>
        <topology evidence="8">Multi-pass membrane protein</topology>
    </subcellularLocation>
    <subcellularLocation>
        <location evidence="2">Membrane</location>
        <topology evidence="2">Multi-pass membrane protein</topology>
    </subcellularLocation>
</comment>
<accession>A0A5C5FWF7</accession>
<feature type="compositionally biased region" description="Pro residues" evidence="9">
    <location>
        <begin position="9"/>
        <end position="23"/>
    </location>
</feature>
<dbReference type="AlphaFoldDB" id="A0A5C5FWF7"/>
<evidence type="ECO:0000256" key="5">
    <source>
        <dbReference type="ARBA" id="ARBA00022692"/>
    </source>
</evidence>
<dbReference type="InterPro" id="IPR007603">
    <property type="entry name" value="Choline_transptr-like"/>
</dbReference>
<dbReference type="GO" id="GO:0005886">
    <property type="term" value="C:plasma membrane"/>
    <property type="evidence" value="ECO:0007669"/>
    <property type="project" value="UniProtKB-SubCell"/>
</dbReference>
<gene>
    <name evidence="10" type="ORF">DMC30DRAFT_225568</name>
</gene>
<dbReference type="PANTHER" id="PTHR12385">
    <property type="entry name" value="CHOLINE TRANSPORTER-LIKE (SLC FAMILY 44)"/>
    <property type="match status" value="1"/>
</dbReference>
<sequence length="592" mass="63238">MQYTRESPYPEPGYVAPPPPASHPPAMQQAPQYGYGGGSGFAAPQGQPPSQYGGGGYAPPQQQQQYGGGGGGGYGQPQGQAQQYYQEAQAPAGQQKYNAPPPQQQVPQPGLEGKFEDAKPKWNDLIFALLFLAQLGAFIAVAVISLRALPASEDTGGLGNSNGSAVTLNASMAWLLSIICGAGLLFSILLLVIVRAFTRIILELTLALAVLMSVAYAVYLWVERYWSGAIVFTVFAVLSVLAYPGMRRRIPLSKQLLLFVLAIAKAHPSVYVIALIGSVLVTLYSIFWSISVVAIYQKWDPNAEGSGTSGGNASSGALIGLMVFAVFNLYYTSQFITNLFLTTEAGIFGAYYYGGADAKRISWGAFRRASTYSFGSIAFGSLIVALLDLLRAGLQILRSYESSEGNMIGAAIACCAQCCIGIVANLVEYFNRYAYIEIALYGKPYIKAAKDTWRLFKDRGITALINEFVLPFSPLSADPGLTASPTCSCLVNNIWTFGSYAVGGLCSLISFAYLQTVQPSFIEGNSGLKAVVMGYSFITGFLICHSLGYGAISSGVSTIFVGLAEDPEVLAIRDPALFDLIRQAYPQVVTSV</sequence>
<evidence type="ECO:0000256" key="7">
    <source>
        <dbReference type="ARBA" id="ARBA00023136"/>
    </source>
</evidence>
<dbReference type="PANTHER" id="PTHR12385:SF4">
    <property type="entry name" value="PROTEIN PNS1"/>
    <property type="match status" value="1"/>
</dbReference>
<proteinExistence type="inferred from homology"/>
<keyword evidence="7 8" id="KW-0472">Membrane</keyword>
<feature type="transmembrane region" description="Helical" evidence="8">
    <location>
        <begin position="310"/>
        <end position="331"/>
    </location>
</feature>
<keyword evidence="11" id="KW-1185">Reference proteome</keyword>